<dbReference type="InterPro" id="IPR025827">
    <property type="entry name" value="Zn_ribbon_recom_dom"/>
</dbReference>
<dbReference type="Pfam" id="PF00239">
    <property type="entry name" value="Resolvase"/>
    <property type="match status" value="1"/>
</dbReference>
<evidence type="ECO:0000256" key="3">
    <source>
        <dbReference type="SAM" id="Coils"/>
    </source>
</evidence>
<evidence type="ECO:0000256" key="1">
    <source>
        <dbReference type="ARBA" id="ARBA00023125"/>
    </source>
</evidence>
<evidence type="ECO:0000256" key="4">
    <source>
        <dbReference type="SAM" id="MobiDB-lite"/>
    </source>
</evidence>
<dbReference type="GO" id="GO:0000150">
    <property type="term" value="F:DNA strand exchange activity"/>
    <property type="evidence" value="ECO:0007669"/>
    <property type="project" value="InterPro"/>
</dbReference>
<protein>
    <submittedName>
        <fullName evidence="7">Resolvase protein</fullName>
    </submittedName>
</protein>
<feature type="domain" description="Resolvase/invertase-type recombinase catalytic" evidence="5">
    <location>
        <begin position="34"/>
        <end position="182"/>
    </location>
</feature>
<evidence type="ECO:0000313" key="7">
    <source>
        <dbReference type="EMBL" id="EHM38625.1"/>
    </source>
</evidence>
<reference evidence="7 8" key="1">
    <citation type="submission" date="2011-08" db="EMBL/GenBank/DDBJ databases">
        <authorList>
            <person name="Weinstock G."/>
            <person name="Sodergren E."/>
            <person name="Clifton S."/>
            <person name="Fulton L."/>
            <person name="Fulton B."/>
            <person name="Courtney L."/>
            <person name="Fronick C."/>
            <person name="Harrison M."/>
            <person name="Strong C."/>
            <person name="Farmer C."/>
            <person name="Delahaunty K."/>
            <person name="Markovic C."/>
            <person name="Hall O."/>
            <person name="Minx P."/>
            <person name="Tomlinson C."/>
            <person name="Mitreva M."/>
            <person name="Hou S."/>
            <person name="Chen J."/>
            <person name="Wollam A."/>
            <person name="Pepin K.H."/>
            <person name="Johnson M."/>
            <person name="Bhonagiri V."/>
            <person name="Zhang X."/>
            <person name="Suruliraj S."/>
            <person name="Warren W."/>
            <person name="Chinwalla A."/>
            <person name="Mardis E.R."/>
            <person name="Wilson R.K."/>
        </authorList>
    </citation>
    <scope>NUCLEOTIDE SEQUENCE [LARGE SCALE GENOMIC DNA]</scope>
    <source>
        <strain evidence="7 8">ATCC 29863</strain>
    </source>
</reference>
<dbReference type="AlphaFoldDB" id="G9YWK8"/>
<keyword evidence="3" id="KW-0175">Coiled coil</keyword>
<dbReference type="Gene3D" id="3.90.1750.20">
    <property type="entry name" value="Putative Large Serine Recombinase, Chain B, Domain 2"/>
    <property type="match status" value="1"/>
</dbReference>
<dbReference type="PANTHER" id="PTHR30461:SF2">
    <property type="entry name" value="SERINE RECOMBINASE PINE-RELATED"/>
    <property type="match status" value="1"/>
</dbReference>
<dbReference type="SUPFAM" id="SSF53041">
    <property type="entry name" value="Resolvase-like"/>
    <property type="match status" value="1"/>
</dbReference>
<dbReference type="RefSeq" id="WP_007495123.1">
    <property type="nucleotide sequence ID" value="NZ_JH417844.1"/>
</dbReference>
<dbReference type="InterPro" id="IPR036162">
    <property type="entry name" value="Resolvase-like_N_sf"/>
</dbReference>
<keyword evidence="2" id="KW-0233">DNA recombination</keyword>
<dbReference type="InterPro" id="IPR006119">
    <property type="entry name" value="Resolv_N"/>
</dbReference>
<dbReference type="PANTHER" id="PTHR30461">
    <property type="entry name" value="DNA-INVERTASE FROM LAMBDOID PROPHAGE"/>
    <property type="match status" value="1"/>
</dbReference>
<dbReference type="SMART" id="SM00857">
    <property type="entry name" value="Resolvase"/>
    <property type="match status" value="1"/>
</dbReference>
<dbReference type="InterPro" id="IPR038109">
    <property type="entry name" value="DNA_bind_recomb_sf"/>
</dbReference>
<dbReference type="InterPro" id="IPR050639">
    <property type="entry name" value="SSR_resolvase"/>
</dbReference>
<evidence type="ECO:0000313" key="8">
    <source>
        <dbReference type="Proteomes" id="UP000004459"/>
    </source>
</evidence>
<dbReference type="HOGENOM" id="CLU_010686_0_5_9"/>
<dbReference type="InterPro" id="IPR011109">
    <property type="entry name" value="DNA_bind_recombinase_dom"/>
</dbReference>
<evidence type="ECO:0000259" key="6">
    <source>
        <dbReference type="PROSITE" id="PS51737"/>
    </source>
</evidence>
<feature type="domain" description="Recombinase" evidence="6">
    <location>
        <begin position="190"/>
        <end position="317"/>
    </location>
</feature>
<dbReference type="PATRIC" id="fig|411475.3.peg.3392"/>
<feature type="region of interest" description="Disordered" evidence="4">
    <location>
        <begin position="1"/>
        <end position="25"/>
    </location>
</feature>
<proteinExistence type="predicted"/>
<keyword evidence="1" id="KW-0238">DNA-binding</keyword>
<dbReference type="EMBL" id="AGCK01000318">
    <property type="protein sequence ID" value="EHM38625.1"/>
    <property type="molecule type" value="Genomic_DNA"/>
</dbReference>
<dbReference type="Pfam" id="PF13408">
    <property type="entry name" value="Zn_ribbon_recom"/>
    <property type="match status" value="1"/>
</dbReference>
<dbReference type="GO" id="GO:0003677">
    <property type="term" value="F:DNA binding"/>
    <property type="evidence" value="ECO:0007669"/>
    <property type="project" value="UniProtKB-KW"/>
</dbReference>
<name>G9YWK8_FLAPL</name>
<dbReference type="PROSITE" id="PS51737">
    <property type="entry name" value="RECOMBINASE_DNA_BIND"/>
    <property type="match status" value="1"/>
</dbReference>
<dbReference type="Proteomes" id="UP000004459">
    <property type="component" value="Unassembled WGS sequence"/>
</dbReference>
<evidence type="ECO:0000256" key="2">
    <source>
        <dbReference type="ARBA" id="ARBA00023172"/>
    </source>
</evidence>
<dbReference type="Gene3D" id="3.40.50.1390">
    <property type="entry name" value="Resolvase, N-terminal catalytic domain"/>
    <property type="match status" value="1"/>
</dbReference>
<dbReference type="GeneID" id="63971926"/>
<accession>G9YWK8</accession>
<dbReference type="PROSITE" id="PS51736">
    <property type="entry name" value="RECOMBINASES_3"/>
    <property type="match status" value="1"/>
</dbReference>
<dbReference type="Pfam" id="PF07508">
    <property type="entry name" value="Recombinase"/>
    <property type="match status" value="1"/>
</dbReference>
<dbReference type="CDD" id="cd00338">
    <property type="entry name" value="Ser_Recombinase"/>
    <property type="match status" value="1"/>
</dbReference>
<organism evidence="7 8">
    <name type="scientific">Flavonifractor plautii ATCC 29863</name>
    <dbReference type="NCBI Taxonomy" id="411475"/>
    <lineage>
        <taxon>Bacteria</taxon>
        <taxon>Bacillati</taxon>
        <taxon>Bacillota</taxon>
        <taxon>Clostridia</taxon>
        <taxon>Eubacteriales</taxon>
        <taxon>Oscillospiraceae</taxon>
        <taxon>Flavonifractor</taxon>
    </lineage>
</organism>
<gene>
    <name evidence="7" type="ORF">HMPREF0372_03923</name>
</gene>
<evidence type="ECO:0000259" key="5">
    <source>
        <dbReference type="PROSITE" id="PS51736"/>
    </source>
</evidence>
<comment type="caution">
    <text evidence="7">The sequence shown here is derived from an EMBL/GenBank/DDBJ whole genome shotgun (WGS) entry which is preliminary data.</text>
</comment>
<sequence length="534" mass="60545">MDEQKKTSGSLALNGAPQVITIPPSDPVRDRKLRVAAYARVSSSSENQLNSFAAQNAHYTELITANPEWEFVDVYADKGITGTSAEKRDDFQRLLADCRRGRVDKILVKSSSRFARNAKGCLEAVRELKALGVGVCFEEQGIDTSELAGELLTAIFAMMDQKESENISDNIRWGIQKRMARGTFVPSSLPFGYKKDEDGGIIIDSGRAKYVREIFSDFLEGYNMQEIAGHMKERQSVDPTLSPYQWKVKAIARILKNEKYAGNSLWQKSFRTPTLPRRSLTNRGELNQYYAPNTHPAIIDQTVFDKVQSLLRERKQHYFSRVKCSTPISGMLRCGHCGTLFRKQVNSGITYFICRTHTVDLDACPVGPIPERTIYDAFLRLYHKLRNQGMPILKQLSADLQSARKGKLLWSLDIVALNQKIADITRQDRLLAQLKQQGLVDPDIFISRQNELAEQLRAAKLEKERFLKAEEDQTIQQTQELIGALEAGPDFLDAFDGELFRELVDKIIVESDDCLRFRLVNGLELTEPIERTVR</sequence>
<feature type="coiled-coil region" evidence="3">
    <location>
        <begin position="417"/>
        <end position="469"/>
    </location>
</feature>